<evidence type="ECO:0008006" key="3">
    <source>
        <dbReference type="Google" id="ProtNLM"/>
    </source>
</evidence>
<reference evidence="2" key="1">
    <citation type="journal article" date="2017" name="J. Biotechnol.">
        <title>Complete genome sequence of Novosphingobium resinovorum SA1, a versatile xenobiotic-degrading bacterium capable of utilizing sulfanilic acid.</title>
        <authorList>
            <person name="Hegedus B."/>
            <person name="Kos P.B."/>
            <person name="Balint B."/>
            <person name="Maroti G."/>
            <person name="Gan H.M."/>
            <person name="Perei K."/>
            <person name="Rakhely G."/>
        </authorList>
    </citation>
    <scope>NUCLEOTIDE SEQUENCE [LARGE SCALE GENOMIC DNA]</scope>
    <source>
        <strain evidence="2">SA1</strain>
    </source>
</reference>
<accession>A0A1D8A557</accession>
<organism evidence="1 2">
    <name type="scientific">Novosphingobium resinovorum</name>
    <dbReference type="NCBI Taxonomy" id="158500"/>
    <lineage>
        <taxon>Bacteria</taxon>
        <taxon>Pseudomonadati</taxon>
        <taxon>Pseudomonadota</taxon>
        <taxon>Alphaproteobacteria</taxon>
        <taxon>Sphingomonadales</taxon>
        <taxon>Sphingomonadaceae</taxon>
        <taxon>Novosphingobium</taxon>
    </lineage>
</organism>
<dbReference type="AlphaFoldDB" id="A0A1D8A557"/>
<proteinExistence type="predicted"/>
<dbReference type="RefSeq" id="WP_069708308.1">
    <property type="nucleotide sequence ID" value="NZ_CP017075.1"/>
</dbReference>
<protein>
    <recommendedName>
        <fullName evidence="3">Phosphoadenosine phosphosulphate reductase domain-containing protein</fullName>
    </recommendedName>
</protein>
<name>A0A1D8A557_9SPHN</name>
<dbReference type="Proteomes" id="UP000094626">
    <property type="component" value="Chromosome"/>
</dbReference>
<gene>
    <name evidence="1" type="ORF">BES08_11115</name>
</gene>
<evidence type="ECO:0000313" key="2">
    <source>
        <dbReference type="Proteomes" id="UP000094626"/>
    </source>
</evidence>
<dbReference type="EMBL" id="CP017075">
    <property type="protein sequence ID" value="AOR77240.1"/>
    <property type="molecule type" value="Genomic_DNA"/>
</dbReference>
<dbReference type="Gene3D" id="3.40.50.620">
    <property type="entry name" value="HUPs"/>
    <property type="match status" value="1"/>
</dbReference>
<dbReference type="OrthoDB" id="9771966at2"/>
<sequence>MDENPYRIQGPAVISVSFGRTSAYMLKQIIDAHGGKLPDDVHVVFCNTGAELEETLRFGYECGVRWGVNIRWLEWRDRRKRTPVEQRFEEVGFNSAARHGEPFEALIRSKKSVPNMNSRWCTQHLKVQVCADFMTSLGYTHWLNVIGLRADELRRVVKKDRQNEEAKDPWANVMPMVQARDTKADVRRFWFGNMKPIDAVQIQRDFGPTAAATLPQGFDLGLDEWEGNCTFCFALGYNVLLHRIRRRPEITLWPSKMERLVGGTFTTEYSYADLEKAALTSPLLDLGDNFNSDAECGVGGSDSSIRCGRRAA</sequence>
<dbReference type="KEGG" id="nre:BES08_11115"/>
<dbReference type="InterPro" id="IPR014729">
    <property type="entry name" value="Rossmann-like_a/b/a_fold"/>
</dbReference>
<evidence type="ECO:0000313" key="1">
    <source>
        <dbReference type="EMBL" id="AOR77240.1"/>
    </source>
</evidence>
<dbReference type="SUPFAM" id="SSF52402">
    <property type="entry name" value="Adenine nucleotide alpha hydrolases-like"/>
    <property type="match status" value="1"/>
</dbReference>
<keyword evidence="2" id="KW-1185">Reference proteome</keyword>